<dbReference type="PANTHER" id="PTHR43371">
    <property type="entry name" value="VITAMIN B12-DEPENDENT RIBONUCLEOTIDE REDUCTASE"/>
    <property type="match status" value="1"/>
</dbReference>
<feature type="domain" description="Ribonucleotide reductase large subunit C-terminal" evidence="5">
    <location>
        <begin position="254"/>
        <end position="341"/>
    </location>
</feature>
<dbReference type="InterPro" id="IPR050862">
    <property type="entry name" value="RdRp_reductase_class-2"/>
</dbReference>
<dbReference type="KEGG" id="vg:55601496"/>
<accession>A0A1J0GVZ2</accession>
<evidence type="ECO:0000256" key="1">
    <source>
        <dbReference type="ARBA" id="ARBA00001922"/>
    </source>
</evidence>
<reference evidence="6 7" key="1">
    <citation type="submission" date="2016-09" db="EMBL/GenBank/DDBJ databases">
        <title>Complete Genome Sequence of Streptomyces 5a phage BRock.</title>
        <authorList>
            <person name="Crossman A."/>
            <person name="Baron S."/>
            <person name="Jamdagni P."/>
            <person name="Khatri P."/>
            <person name="Sharma D."/>
            <person name="Pandey M."/>
            <person name="Goyal S."/>
            <person name="Kumar S."/>
            <person name="Phogat A."/>
            <person name="Chawla G."/>
            <person name="Pasricha M."/>
            <person name="Gupta K."/>
            <person name="Bazzad D."/>
            <person name="Aggarwal V."/>
            <person name="Poughat A."/>
            <person name="Singh K."/>
            <person name="Rana P."/>
            <person name="Gautam R."/>
            <person name="Sharma V."/>
            <person name="Tyagi D."/>
            <person name="Shahi A."/>
            <person name="Jangra N."/>
            <person name="Malik M."/>
            <person name="Sidhu P.K."/>
            <person name="Malik S."/>
            <person name="Ghalyan Y."/>
            <person name="Sharma S.S."/>
            <person name="Malik A."/>
            <person name="Chuttani R."/>
            <person name="Bamal N."/>
            <person name="Bhadula D."/>
            <person name="Batra A."/>
            <person name="Temple L."/>
            <person name="Nehra K."/>
        </authorList>
    </citation>
    <scope>NUCLEOTIDE SEQUENCE [LARGE SCALE GENOMIC DNA]</scope>
</reference>
<dbReference type="RefSeq" id="YP_009831807.1">
    <property type="nucleotide sequence ID" value="NC_048650.1"/>
</dbReference>
<dbReference type="GO" id="GO:0004748">
    <property type="term" value="F:ribonucleoside-diphosphate reductase activity, thioredoxin disulfide as acceptor"/>
    <property type="evidence" value="ECO:0007669"/>
    <property type="project" value="TreeGrafter"/>
</dbReference>
<dbReference type="PRINTS" id="PR01183">
    <property type="entry name" value="RIBORDTASEM1"/>
</dbReference>
<dbReference type="GO" id="GO:0031419">
    <property type="term" value="F:cobalamin binding"/>
    <property type="evidence" value="ECO:0007669"/>
    <property type="project" value="UniProtKB-KW"/>
</dbReference>
<dbReference type="EMBL" id="KX925554">
    <property type="protein sequence ID" value="APC46344.1"/>
    <property type="molecule type" value="Genomic_DNA"/>
</dbReference>
<dbReference type="InterPro" id="IPR000788">
    <property type="entry name" value="RNR_lg_C"/>
</dbReference>
<dbReference type="PANTHER" id="PTHR43371:SF1">
    <property type="entry name" value="RIBONUCLEOSIDE-DIPHOSPHATE REDUCTASE"/>
    <property type="match status" value="1"/>
</dbReference>
<organism evidence="6 7">
    <name type="scientific">Streptomyces phage BRock</name>
    <dbReference type="NCBI Taxonomy" id="1913591"/>
    <lineage>
        <taxon>Viruses</taxon>
        <taxon>Duplodnaviria</taxon>
        <taxon>Heunggongvirae</taxon>
        <taxon>Uroviricota</taxon>
        <taxon>Caudoviricetes</taxon>
        <taxon>Borockvirus</taxon>
        <taxon>Borockvirus brock</taxon>
    </lineage>
</organism>
<feature type="domain" description="Ribonucleotide reductase large subunit C-terminal" evidence="5">
    <location>
        <begin position="77"/>
        <end position="215"/>
    </location>
</feature>
<dbReference type="Pfam" id="PF02867">
    <property type="entry name" value="Ribonuc_red_lgC"/>
    <property type="match status" value="3"/>
</dbReference>
<evidence type="ECO:0000256" key="2">
    <source>
        <dbReference type="ARBA" id="ARBA00022628"/>
    </source>
</evidence>
<evidence type="ECO:0000313" key="6">
    <source>
        <dbReference type="EMBL" id="APC46344.1"/>
    </source>
</evidence>
<comment type="cofactor">
    <cofactor evidence="1">
        <name>adenosylcob(III)alamin</name>
        <dbReference type="ChEBI" id="CHEBI:18408"/>
    </cofactor>
</comment>
<protein>
    <submittedName>
        <fullName evidence="6">Ribonucleotide-diphosphate reductase</fullName>
    </submittedName>
</protein>
<keyword evidence="3" id="KW-0560">Oxidoreductase</keyword>
<sequence>MTLAIEMSVFAETIYKQKYAQEGEEWGDTARRVISTVMAPYFPEDVEKLTQAVTDRKFMPGGRYLYATGKPFHQTQNCLLLTVEDSRESIADLMNRVASGLMTGAGIGIVWSKLRPNGAPVGGMGGTSTGPLAFMQAVNEIGRNIMQGGSRRSAIWAGLHWNHADVFDFMKVKDWNEDIVAMKEKDFNASAPMDMTNISIILDDDFFAAFENPFHEQYSWAQKVYWTAVEGMLKTGEPGFSVDVGENAGEHLRNACTEVTSRDDNDICNLGSLNLARIESREEMAELTELATRFLLCGTLYSKVPYGGVAETRKKNRRLGLGIMGVYEWLATRGKPYAPDEELGYWLDEYARSDKYATDAANFLGISIPVKTRAVAPTGTLGIVAETTTGVEPLFAVAYKRRYLKGTTWHFQYVVEPIAKRLADQGIDPDTLETAYTLSLDPGRRLAFQAWVQKYVDHGISSTLNLPSWESQSFTPELFGEILMEHLPNVRGVTVYPDGARGGQPLTVVSYAEAIASEGIEYEELGNGMACVSGVCGS</sequence>
<keyword evidence="2" id="KW-0846">Cobalamin</keyword>
<dbReference type="Gene3D" id="3.20.70.20">
    <property type="match status" value="2"/>
</dbReference>
<evidence type="ECO:0000256" key="4">
    <source>
        <dbReference type="ARBA" id="ARBA00023285"/>
    </source>
</evidence>
<keyword evidence="7" id="KW-1185">Reference proteome</keyword>
<proteinExistence type="predicted"/>
<dbReference type="Proteomes" id="UP000224898">
    <property type="component" value="Segment"/>
</dbReference>
<name>A0A1J0GVZ2_9CAUD</name>
<feature type="domain" description="Ribonucleotide reductase large subunit C-terminal" evidence="5">
    <location>
        <begin position="374"/>
        <end position="468"/>
    </location>
</feature>
<dbReference type="GeneID" id="55601496"/>
<evidence type="ECO:0000313" key="7">
    <source>
        <dbReference type="Proteomes" id="UP000224898"/>
    </source>
</evidence>
<keyword evidence="4" id="KW-0170">Cobalt</keyword>
<evidence type="ECO:0000259" key="5">
    <source>
        <dbReference type="Pfam" id="PF02867"/>
    </source>
</evidence>
<dbReference type="SUPFAM" id="SSF51998">
    <property type="entry name" value="PFL-like glycyl radical enzymes"/>
    <property type="match status" value="1"/>
</dbReference>
<evidence type="ECO:0000256" key="3">
    <source>
        <dbReference type="ARBA" id="ARBA00023002"/>
    </source>
</evidence>